<keyword evidence="2" id="KW-1185">Reference proteome</keyword>
<protein>
    <submittedName>
        <fullName evidence="1">Uncharacterized protein</fullName>
    </submittedName>
</protein>
<evidence type="ECO:0000313" key="2">
    <source>
        <dbReference type="Proteomes" id="UP000253034"/>
    </source>
</evidence>
<dbReference type="Proteomes" id="UP000253034">
    <property type="component" value="Unassembled WGS sequence"/>
</dbReference>
<gene>
    <name evidence="1" type="ORF">DFR58_101245</name>
</gene>
<name>A0A369BHK3_9FIRM</name>
<organism evidence="1 2">
    <name type="scientific">Anaerobacterium chartisolvens</name>
    <dbReference type="NCBI Taxonomy" id="1297424"/>
    <lineage>
        <taxon>Bacteria</taxon>
        <taxon>Bacillati</taxon>
        <taxon>Bacillota</taxon>
        <taxon>Clostridia</taxon>
        <taxon>Eubacteriales</taxon>
        <taxon>Oscillospiraceae</taxon>
        <taxon>Anaerobacterium</taxon>
    </lineage>
</organism>
<comment type="caution">
    <text evidence="1">The sequence shown here is derived from an EMBL/GenBank/DDBJ whole genome shotgun (WGS) entry which is preliminary data.</text>
</comment>
<accession>A0A369BHK3</accession>
<evidence type="ECO:0000313" key="1">
    <source>
        <dbReference type="EMBL" id="RCX21039.1"/>
    </source>
</evidence>
<proteinExistence type="predicted"/>
<dbReference type="EMBL" id="QPJT01000001">
    <property type="protein sequence ID" value="RCX21039.1"/>
    <property type="molecule type" value="Genomic_DNA"/>
</dbReference>
<dbReference type="AlphaFoldDB" id="A0A369BHK3"/>
<reference evidence="1 2" key="1">
    <citation type="submission" date="2018-07" db="EMBL/GenBank/DDBJ databases">
        <title>Genomic Encyclopedia of Type Strains, Phase IV (KMG-IV): sequencing the most valuable type-strain genomes for metagenomic binning, comparative biology and taxonomic classification.</title>
        <authorList>
            <person name="Goeker M."/>
        </authorList>
    </citation>
    <scope>NUCLEOTIDE SEQUENCE [LARGE SCALE GENOMIC DNA]</scope>
    <source>
        <strain evidence="1 2">DSM 27016</strain>
    </source>
</reference>
<sequence>MEKQLVNNRNICVERLTQASLLFVVFISDVLYSSRHNRLYYDSIIYQIRYLCLRRNAMNNFNDKIKRAEINMRLSEFEIPPMQDALIVGKRAPIGPEAARRMVDILSPEQYEIVEIEHPVIEAVVIRKSLTSMISKDRLVQLILDEGGKVANESTIIKAQLNIVLHVSTSIEL</sequence>